<dbReference type="SUPFAM" id="SSF50729">
    <property type="entry name" value="PH domain-like"/>
    <property type="match status" value="1"/>
</dbReference>
<dbReference type="InterPro" id="IPR047156">
    <property type="entry name" value="Teg/CotR/CapV-like"/>
</dbReference>
<gene>
    <name evidence="6" type="ORF">ACA1_307800</name>
</gene>
<comment type="caution">
    <text evidence="2">Lacks conserved residue(s) required for the propagation of feature annotation.</text>
</comment>
<sequence>MKTNQHASQRIARDPFLVLSPSPLSGLSLHYFKLMHDTQPLGSISLEGARLALDEGKFWRGTYGWVIYVEKPKKREFLLCTKQRQSRDEWINAILALINHKTPGLASPLASFPSGLSSSVSSLAASSSFSGLKSSTTERESSLSDSGYVNLSVEETPAFSETSTDAGHWKRTLWIAAYKDDGRTSVADETTKRFVEADPYEHDEQLMPGLMEPRGVLGLHNKNSSTPVPVLADLSDGYLAYAQLIFHGADCVEHGYLQSLKAKEEQERKEREREREEKRLHSGGDIREKDDREREDTSAFPAVAKRVLFNGTEGWVVCLMMKNFGIVRLAANSFEEIQEWTRFLLSPPTTNRRSTTVNGFLWIGKVKENSWERFYCVSDGSKFEYYKIKNVELVSLATITKVDTSWLVHGGSRKGTASKHLVDIKNYNYAVSVHTDAGEAGKKLSFMTQDEEQAFFWKMALEKGPSSRVDTAKTVSLLKKSLESMNNHIRDEIQMRSAEHGPALARANSELTTSAPVASSMAHRSPVLHRATSDLLPLGSASSAVRAAALADALVKHYLHAEAALQGSVFLQTHLDHITNMTRRLCERGDEETGKTPLGNYPVKKPVDVGDGHYRILSLDGGGLRAIIETVILSRLIEVFPDLLQRVDLIAGVSGGAMVASGLVVGRSPSFICEMLKTFAPHFFKPKTRHTVQGLALNQAKFSNEPLTIFGDEIFKHVSIKDVPKRILISSFLVDNEEEDEDRSWEPRIYHNIPLRPDQRISSEEELSAPLWHAVMGSAAAPTFFPSFNKALHPVEPSRIHLLSLGTGHVRQFISGADHDWGVLQWAPKLPELLVAGGLGAQLHMVKMLLGSRFHQLNPTFDKFMPMDDHTITNELIEIGMKTDLTETIAWVSEHFYNTATTTPAKQAAVDVPSALPRVPKEKRRGIRLNRTTGGVGQATTDSTNDDAELRCDVGAWYNSAISPKFE</sequence>
<name>L8HCX6_ACACF</name>
<dbReference type="InterPro" id="IPR011993">
    <property type="entry name" value="PH-like_dom_sf"/>
</dbReference>
<dbReference type="Gene3D" id="2.30.29.30">
    <property type="entry name" value="Pleckstrin-homology domain (PH domain)/Phosphotyrosine-binding domain (PTB)"/>
    <property type="match status" value="1"/>
</dbReference>
<feature type="region of interest" description="Disordered" evidence="3">
    <location>
        <begin position="263"/>
        <end position="295"/>
    </location>
</feature>
<dbReference type="InterPro" id="IPR016035">
    <property type="entry name" value="Acyl_Trfase/lysoPLipase"/>
</dbReference>
<evidence type="ECO:0000256" key="2">
    <source>
        <dbReference type="PROSITE-ProRule" id="PRU01161"/>
    </source>
</evidence>
<dbReference type="Pfam" id="PF01734">
    <property type="entry name" value="Patatin"/>
    <property type="match status" value="1"/>
</dbReference>
<reference evidence="6 7" key="1">
    <citation type="journal article" date="2013" name="Genome Biol.">
        <title>Genome of Acanthamoeba castellanii highlights extensive lateral gene transfer and early evolution of tyrosine kinase signaling.</title>
        <authorList>
            <person name="Clarke M."/>
            <person name="Lohan A.J."/>
            <person name="Liu B."/>
            <person name="Lagkouvardos I."/>
            <person name="Roy S."/>
            <person name="Zafar N."/>
            <person name="Bertelli C."/>
            <person name="Schilde C."/>
            <person name="Kianianmomeni A."/>
            <person name="Burglin T.R."/>
            <person name="Frech C."/>
            <person name="Turcotte B."/>
            <person name="Kopec K.O."/>
            <person name="Synnott J.M."/>
            <person name="Choo C."/>
            <person name="Paponov I."/>
            <person name="Finkler A."/>
            <person name="Soon Heng Tan C."/>
            <person name="Hutchins A.P."/>
            <person name="Weinmeier T."/>
            <person name="Rattei T."/>
            <person name="Chu J.S."/>
            <person name="Gimenez G."/>
            <person name="Irimia M."/>
            <person name="Rigden D.J."/>
            <person name="Fitzpatrick D.A."/>
            <person name="Lorenzo-Morales J."/>
            <person name="Bateman A."/>
            <person name="Chiu C.H."/>
            <person name="Tang P."/>
            <person name="Hegemann P."/>
            <person name="Fromm H."/>
            <person name="Raoult D."/>
            <person name="Greub G."/>
            <person name="Miranda-Saavedra D."/>
            <person name="Chen N."/>
            <person name="Nash P."/>
            <person name="Ginger M.L."/>
            <person name="Horn M."/>
            <person name="Schaap P."/>
            <person name="Caler L."/>
            <person name="Loftus B."/>
        </authorList>
    </citation>
    <scope>NUCLEOTIDE SEQUENCE [LARGE SCALE GENOMIC DNA]</scope>
    <source>
        <strain evidence="6 7">Neff</strain>
    </source>
</reference>
<dbReference type="InterPro" id="IPR002641">
    <property type="entry name" value="PNPLA_dom"/>
</dbReference>
<dbReference type="SUPFAM" id="SSF52151">
    <property type="entry name" value="FabD/lysophospholipase-like"/>
    <property type="match status" value="1"/>
</dbReference>
<dbReference type="AlphaFoldDB" id="L8HCX6"/>
<evidence type="ECO:0000313" key="6">
    <source>
        <dbReference type="EMBL" id="ELR22583.1"/>
    </source>
</evidence>
<dbReference type="Pfam" id="PF00169">
    <property type="entry name" value="PH"/>
    <property type="match status" value="1"/>
</dbReference>
<feature type="domain" description="PH" evidence="4">
    <location>
        <begin position="1"/>
        <end position="99"/>
    </location>
</feature>
<evidence type="ECO:0000256" key="1">
    <source>
        <dbReference type="ARBA" id="ARBA00023098"/>
    </source>
</evidence>
<evidence type="ECO:0000259" key="5">
    <source>
        <dbReference type="PROSITE" id="PS51635"/>
    </source>
</evidence>
<evidence type="ECO:0000259" key="4">
    <source>
        <dbReference type="PROSITE" id="PS50003"/>
    </source>
</evidence>
<dbReference type="VEuPathDB" id="AmoebaDB:ACA1_307800"/>
<organism evidence="6 7">
    <name type="scientific">Acanthamoeba castellanii (strain ATCC 30010 / Neff)</name>
    <dbReference type="NCBI Taxonomy" id="1257118"/>
    <lineage>
        <taxon>Eukaryota</taxon>
        <taxon>Amoebozoa</taxon>
        <taxon>Discosea</taxon>
        <taxon>Longamoebia</taxon>
        <taxon>Centramoebida</taxon>
        <taxon>Acanthamoebidae</taxon>
        <taxon>Acanthamoeba</taxon>
    </lineage>
</organism>
<accession>L8HCX6</accession>
<dbReference type="PROSITE" id="PS51635">
    <property type="entry name" value="PNPLA"/>
    <property type="match status" value="1"/>
</dbReference>
<dbReference type="EMBL" id="KB007880">
    <property type="protein sequence ID" value="ELR22583.1"/>
    <property type="molecule type" value="Genomic_DNA"/>
</dbReference>
<dbReference type="PANTHER" id="PTHR24138">
    <property type="entry name" value="INTRACELLLAR PHOSPHOLIPASE A FAMILY"/>
    <property type="match status" value="1"/>
</dbReference>
<dbReference type="GeneID" id="14923532"/>
<dbReference type="PANTHER" id="PTHR24138:SF12">
    <property type="entry name" value="PATATIN FAMILY PROTEIN"/>
    <property type="match status" value="1"/>
</dbReference>
<dbReference type="CDD" id="cd00821">
    <property type="entry name" value="PH"/>
    <property type="match status" value="1"/>
</dbReference>
<protein>
    <submittedName>
        <fullName evidence="6">Phospholipase, patatin family protein</fullName>
    </submittedName>
</protein>
<keyword evidence="7" id="KW-1185">Reference proteome</keyword>
<evidence type="ECO:0000256" key="3">
    <source>
        <dbReference type="SAM" id="MobiDB-lite"/>
    </source>
</evidence>
<evidence type="ECO:0000313" key="7">
    <source>
        <dbReference type="Proteomes" id="UP000011083"/>
    </source>
</evidence>
<keyword evidence="1" id="KW-0443">Lipid metabolism</keyword>
<feature type="short sequence motif" description="GXSXG" evidence="2">
    <location>
        <begin position="652"/>
        <end position="656"/>
    </location>
</feature>
<dbReference type="PROSITE" id="PS50003">
    <property type="entry name" value="PH_DOMAIN"/>
    <property type="match status" value="1"/>
</dbReference>
<feature type="domain" description="PNPLA" evidence="5">
    <location>
        <begin position="617"/>
        <end position="818"/>
    </location>
</feature>
<dbReference type="Proteomes" id="UP000011083">
    <property type="component" value="Unassembled WGS sequence"/>
</dbReference>
<dbReference type="Gene3D" id="3.40.1090.10">
    <property type="entry name" value="Cytosolic phospholipase A2 catalytic domain"/>
    <property type="match status" value="1"/>
</dbReference>
<dbReference type="OrthoDB" id="1658288at2759"/>
<dbReference type="RefSeq" id="XP_004349671.1">
    <property type="nucleotide sequence ID" value="XM_004349621.1"/>
</dbReference>
<dbReference type="InterPro" id="IPR001849">
    <property type="entry name" value="PH_domain"/>
</dbReference>
<proteinExistence type="predicted"/>
<dbReference type="GO" id="GO:0006629">
    <property type="term" value="P:lipid metabolic process"/>
    <property type="evidence" value="ECO:0007669"/>
    <property type="project" value="UniProtKB-KW"/>
</dbReference>
<dbReference type="KEGG" id="acan:ACA1_307800"/>